<proteinExistence type="predicted"/>
<evidence type="ECO:0000256" key="4">
    <source>
        <dbReference type="ARBA" id="ARBA00023242"/>
    </source>
</evidence>
<name>A0ABS8SQD3_DATST</name>
<comment type="subcellular location">
    <subcellularLocation>
        <location evidence="1">Nucleus</location>
    </subcellularLocation>
</comment>
<evidence type="ECO:0000256" key="3">
    <source>
        <dbReference type="ARBA" id="ARBA00022801"/>
    </source>
</evidence>
<dbReference type="CDD" id="cd07521">
    <property type="entry name" value="HAD_FCP1-like"/>
    <property type="match status" value="1"/>
</dbReference>
<keyword evidence="12" id="KW-1185">Reference proteome</keyword>
<evidence type="ECO:0000259" key="9">
    <source>
        <dbReference type="PROSITE" id="PS50137"/>
    </source>
</evidence>
<dbReference type="Pfam" id="PF03031">
    <property type="entry name" value="NIF"/>
    <property type="match status" value="1"/>
</dbReference>
<feature type="region of interest" description="Disordered" evidence="8">
    <location>
        <begin position="664"/>
        <end position="683"/>
    </location>
</feature>
<keyword evidence="7" id="KW-0694">RNA-binding</keyword>
<feature type="compositionally biased region" description="Polar residues" evidence="8">
    <location>
        <begin position="518"/>
        <end position="534"/>
    </location>
</feature>
<feature type="domain" description="DRBM" evidence="9">
    <location>
        <begin position="800"/>
        <end position="870"/>
    </location>
</feature>
<accession>A0ABS8SQD3</accession>
<dbReference type="Gene3D" id="3.40.50.1000">
    <property type="entry name" value="HAD superfamily/HAD-like"/>
    <property type="match status" value="1"/>
</dbReference>
<dbReference type="Proteomes" id="UP000823775">
    <property type="component" value="Unassembled WGS sequence"/>
</dbReference>
<dbReference type="InterPro" id="IPR004274">
    <property type="entry name" value="FCP1_dom"/>
</dbReference>
<dbReference type="SUPFAM" id="SSF56784">
    <property type="entry name" value="HAD-like"/>
    <property type="match status" value="1"/>
</dbReference>
<dbReference type="InterPro" id="IPR023214">
    <property type="entry name" value="HAD_sf"/>
</dbReference>
<dbReference type="EMBL" id="JACEIK010000694">
    <property type="protein sequence ID" value="MCD7461023.1"/>
    <property type="molecule type" value="Genomic_DNA"/>
</dbReference>
<dbReference type="InterPro" id="IPR014720">
    <property type="entry name" value="dsRBD_dom"/>
</dbReference>
<dbReference type="SMART" id="SM00577">
    <property type="entry name" value="CPDc"/>
    <property type="match status" value="1"/>
</dbReference>
<evidence type="ECO:0000256" key="2">
    <source>
        <dbReference type="ARBA" id="ARBA00013081"/>
    </source>
</evidence>
<dbReference type="SUPFAM" id="SSF54768">
    <property type="entry name" value="dsRNA-binding domain-like"/>
    <property type="match status" value="2"/>
</dbReference>
<evidence type="ECO:0000259" key="10">
    <source>
        <dbReference type="PROSITE" id="PS50969"/>
    </source>
</evidence>
<dbReference type="InterPro" id="IPR036412">
    <property type="entry name" value="HAD-like_sf"/>
</dbReference>
<dbReference type="SMART" id="SM00358">
    <property type="entry name" value="DSRM"/>
    <property type="match status" value="2"/>
</dbReference>
<evidence type="ECO:0000313" key="11">
    <source>
        <dbReference type="EMBL" id="MCD7461023.1"/>
    </source>
</evidence>
<keyword evidence="3" id="KW-0378">Hydrolase</keyword>
<reference evidence="11 12" key="1">
    <citation type="journal article" date="2021" name="BMC Genomics">
        <title>Datura genome reveals duplications of psychoactive alkaloid biosynthetic genes and high mutation rate following tissue culture.</title>
        <authorList>
            <person name="Rajewski A."/>
            <person name="Carter-House D."/>
            <person name="Stajich J."/>
            <person name="Litt A."/>
        </authorList>
    </citation>
    <scope>NUCLEOTIDE SEQUENCE [LARGE SCALE GENOMIC DNA]</scope>
    <source>
        <strain evidence="11">AR-01</strain>
    </source>
</reference>
<gene>
    <name evidence="11" type="ORF">HAX54_045022</name>
</gene>
<comment type="caution">
    <text evidence="11">The sequence shown here is derived from an EMBL/GenBank/DDBJ whole genome shotgun (WGS) entry which is preliminary data.</text>
</comment>
<dbReference type="EC" id="3.1.3.16" evidence="2"/>
<dbReference type="PANTHER" id="PTHR23081:SF0">
    <property type="entry name" value="RNA POLYMERASE II C-TERMINAL DOMAIN PHOSPHATASE-LIKE 1"/>
    <property type="match status" value="1"/>
</dbReference>
<evidence type="ECO:0000256" key="8">
    <source>
        <dbReference type="SAM" id="MobiDB-lite"/>
    </source>
</evidence>
<evidence type="ECO:0000256" key="5">
    <source>
        <dbReference type="ARBA" id="ARBA00047761"/>
    </source>
</evidence>
<dbReference type="PANTHER" id="PTHR23081">
    <property type="entry name" value="RNA POLYMERASE II CTD PHOSPHATASE"/>
    <property type="match status" value="1"/>
</dbReference>
<evidence type="ECO:0000313" key="12">
    <source>
        <dbReference type="Proteomes" id="UP000823775"/>
    </source>
</evidence>
<dbReference type="InterPro" id="IPR039189">
    <property type="entry name" value="Fcp1"/>
</dbReference>
<sequence>MFKSVVVLYEGERVLGEVELYGENGVVWGEKVIRISHFSPPSERCPPLAVLHTITSSSTGISFKLEPPKSKSLTQDSPLFLLHSTCLRDNKTAVMSLGREELHLVAMQSKNFVGQRPCFWGFKVASGLYNSCLTMLNLRCLGIVFDLDETLIVANTMRSFEDRIEALQRKINSESDLQRASAMLAEVKRYQDDKIILKQYAENDQVVDNGKVIKSQSEVFPALSDNHQPIVRPLIRLQDRNIILTRINPMIRDTSVLVRLRPAWEDLRSYLTARGRKRFEVYVCTMAERDYALEMWRLLDPDSNLISSKELLDRIVCVKSGLRKSLFSVFQDGNCHPKMSLVIDDRLKVWDEKDQPRVHVVPAFAPYFAPQAEGNNSVPVLCVARNVACNVRGGFFKDFDEGLLHRISEVAYEDDIKQVPSAPDVSNYLISEDDPSAINGNKDSLGFDGMADNEVERRLKEAMLASTSVPSQMTNLDPRLAPALQYPVPPVISQPTIQGPMMPFPAQHLPQVTSVLKSSMTQISPQDTSLQSSPAREEGEVPESELDPDTRRRLLILQHGQDTRDQVLSEPKFPMGNPLQVSVPPRGPPPGWFPVEEEMSPRQLNRALPPKEFPLNSESVHINKHRPPHPPFLPKMETSVPSDRLLFESQRLPKEVIPRDDRMRFSQSQPSFHSMPGEEVSLGRSSFTNRDLDLEPGHYDPNLDTPAGAIQDIAFKCGTKVEFKSGLLSSPELQFSLEVSFAGEKVGEGIGRTRREAQRQAAEESLISLAGKYLSRVKPDSNSTLGDGFRFPNASDNGGFSYGALRELCTIEGRSLAFQVQPQISSNPGQKSEIYAQVEIDGQVFGKGIGPTWDDAKAQAAERALVALKSELGQFSHKRQGSPRSLQQGFSNKRLRPEYTRGVQRVQSSGRFRRTLPYAMRAVYIKILGLCLYINRIEIVTYMGISAVLAVPARLYPVYTPPQ</sequence>
<dbReference type="PROSITE" id="PS50969">
    <property type="entry name" value="FCP1"/>
    <property type="match status" value="1"/>
</dbReference>
<dbReference type="Gene3D" id="3.30.160.20">
    <property type="match status" value="2"/>
</dbReference>
<organism evidence="11 12">
    <name type="scientific">Datura stramonium</name>
    <name type="common">Jimsonweed</name>
    <name type="synonym">Common thornapple</name>
    <dbReference type="NCBI Taxonomy" id="4076"/>
    <lineage>
        <taxon>Eukaryota</taxon>
        <taxon>Viridiplantae</taxon>
        <taxon>Streptophyta</taxon>
        <taxon>Embryophyta</taxon>
        <taxon>Tracheophyta</taxon>
        <taxon>Spermatophyta</taxon>
        <taxon>Magnoliopsida</taxon>
        <taxon>eudicotyledons</taxon>
        <taxon>Gunneridae</taxon>
        <taxon>Pentapetalae</taxon>
        <taxon>asterids</taxon>
        <taxon>lamiids</taxon>
        <taxon>Solanales</taxon>
        <taxon>Solanaceae</taxon>
        <taxon>Solanoideae</taxon>
        <taxon>Datureae</taxon>
        <taxon>Datura</taxon>
    </lineage>
</organism>
<feature type="domain" description="FCP1 homology" evidence="10">
    <location>
        <begin position="136"/>
        <end position="384"/>
    </location>
</feature>
<feature type="region of interest" description="Disordered" evidence="8">
    <location>
        <begin position="518"/>
        <end position="550"/>
    </location>
</feature>
<keyword evidence="4" id="KW-0539">Nucleus</keyword>
<dbReference type="Pfam" id="PF00035">
    <property type="entry name" value="dsrm"/>
    <property type="match status" value="2"/>
</dbReference>
<feature type="domain" description="DRBM" evidence="9">
    <location>
        <begin position="734"/>
        <end position="771"/>
    </location>
</feature>
<dbReference type="PROSITE" id="PS50137">
    <property type="entry name" value="DS_RBD"/>
    <property type="match status" value="2"/>
</dbReference>
<comment type="catalytic activity">
    <reaction evidence="5">
        <text>O-phospho-L-seryl-[protein] + H2O = L-seryl-[protein] + phosphate</text>
        <dbReference type="Rhea" id="RHEA:20629"/>
        <dbReference type="Rhea" id="RHEA-COMP:9863"/>
        <dbReference type="Rhea" id="RHEA-COMP:11604"/>
        <dbReference type="ChEBI" id="CHEBI:15377"/>
        <dbReference type="ChEBI" id="CHEBI:29999"/>
        <dbReference type="ChEBI" id="CHEBI:43474"/>
        <dbReference type="ChEBI" id="CHEBI:83421"/>
        <dbReference type="EC" id="3.1.3.16"/>
    </reaction>
</comment>
<evidence type="ECO:0000256" key="7">
    <source>
        <dbReference type="PROSITE-ProRule" id="PRU00266"/>
    </source>
</evidence>
<protein>
    <recommendedName>
        <fullName evidence="2">protein-serine/threonine phosphatase</fullName>
        <ecNumber evidence="2">3.1.3.16</ecNumber>
    </recommendedName>
</protein>
<evidence type="ECO:0000256" key="6">
    <source>
        <dbReference type="ARBA" id="ARBA00048336"/>
    </source>
</evidence>
<evidence type="ECO:0000256" key="1">
    <source>
        <dbReference type="ARBA" id="ARBA00004123"/>
    </source>
</evidence>
<comment type="catalytic activity">
    <reaction evidence="6">
        <text>O-phospho-L-threonyl-[protein] + H2O = L-threonyl-[protein] + phosphate</text>
        <dbReference type="Rhea" id="RHEA:47004"/>
        <dbReference type="Rhea" id="RHEA-COMP:11060"/>
        <dbReference type="Rhea" id="RHEA-COMP:11605"/>
        <dbReference type="ChEBI" id="CHEBI:15377"/>
        <dbReference type="ChEBI" id="CHEBI:30013"/>
        <dbReference type="ChEBI" id="CHEBI:43474"/>
        <dbReference type="ChEBI" id="CHEBI:61977"/>
        <dbReference type="EC" id="3.1.3.16"/>
    </reaction>
</comment>